<keyword evidence="4" id="KW-1185">Reference proteome</keyword>
<feature type="region of interest" description="Disordered" evidence="2">
    <location>
        <begin position="1"/>
        <end position="38"/>
    </location>
</feature>
<evidence type="ECO:0000256" key="2">
    <source>
        <dbReference type="SAM" id="MobiDB-lite"/>
    </source>
</evidence>
<evidence type="ECO:0000313" key="4">
    <source>
        <dbReference type="Proteomes" id="UP000198638"/>
    </source>
</evidence>
<keyword evidence="3" id="KW-0436">Ligase</keyword>
<dbReference type="InterPro" id="IPR011990">
    <property type="entry name" value="TPR-like_helical_dom_sf"/>
</dbReference>
<dbReference type="SUPFAM" id="SSF48452">
    <property type="entry name" value="TPR-like"/>
    <property type="match status" value="1"/>
</dbReference>
<dbReference type="PROSITE" id="PS50005">
    <property type="entry name" value="TPR"/>
    <property type="match status" value="1"/>
</dbReference>
<dbReference type="InterPro" id="IPR019734">
    <property type="entry name" value="TPR_rpt"/>
</dbReference>
<dbReference type="Gene3D" id="1.25.40.10">
    <property type="entry name" value="Tetratricopeptide repeat domain"/>
    <property type="match status" value="1"/>
</dbReference>
<name>A0A1H4FTJ9_9BURK</name>
<protein>
    <submittedName>
        <fullName evidence="3">Glutathione synthase/RimK-type ligase, ATP-grasp superfamily</fullName>
    </submittedName>
</protein>
<gene>
    <name evidence="3" type="ORF">SAMN05192564_10581</name>
</gene>
<proteinExistence type="predicted"/>
<dbReference type="Proteomes" id="UP000198638">
    <property type="component" value="Unassembled WGS sequence"/>
</dbReference>
<keyword evidence="1" id="KW-0802">TPR repeat</keyword>
<reference evidence="4" key="1">
    <citation type="submission" date="2016-10" db="EMBL/GenBank/DDBJ databases">
        <authorList>
            <person name="Varghese N."/>
            <person name="Submissions S."/>
        </authorList>
    </citation>
    <scope>NUCLEOTIDE SEQUENCE [LARGE SCALE GENOMIC DNA]</scope>
    <source>
        <strain evidence="4">LMG 24000</strain>
    </source>
</reference>
<accession>A0A1H4FTJ9</accession>
<feature type="repeat" description="TPR" evidence="1">
    <location>
        <begin position="98"/>
        <end position="131"/>
    </location>
</feature>
<dbReference type="EMBL" id="FNRQ01000005">
    <property type="protein sequence ID" value="SEB00646.1"/>
    <property type="molecule type" value="Genomic_DNA"/>
</dbReference>
<dbReference type="OrthoDB" id="5297883at2"/>
<organism evidence="3 4">
    <name type="scientific">Paraburkholderia sartisoli</name>
    <dbReference type="NCBI Taxonomy" id="83784"/>
    <lineage>
        <taxon>Bacteria</taxon>
        <taxon>Pseudomonadati</taxon>
        <taxon>Pseudomonadota</taxon>
        <taxon>Betaproteobacteria</taxon>
        <taxon>Burkholderiales</taxon>
        <taxon>Burkholderiaceae</taxon>
        <taxon>Paraburkholderia</taxon>
    </lineage>
</organism>
<dbReference type="SUPFAM" id="SSF56059">
    <property type="entry name" value="Glutathione synthetase ATP-binding domain-like"/>
    <property type="match status" value="1"/>
</dbReference>
<dbReference type="RefSeq" id="WP_090534920.1">
    <property type="nucleotide sequence ID" value="NZ_FNRQ01000005.1"/>
</dbReference>
<evidence type="ECO:0000256" key="1">
    <source>
        <dbReference type="PROSITE-ProRule" id="PRU00339"/>
    </source>
</evidence>
<sequence length="485" mass="53490">MLYLKNNMANPTQAGDDKTEPRNDVSGAAQLTDHDRTVQTSQTITHLTHLLDADPLNVGLHRSMSDAMRDAGNETGYLAHGIGIETFELMKTLPQPWAIPLFNVATVFFMNGDHESARRWYGIALDVDPDLAIAHQNLAAVHDATGNVTEAQAHRAHAYRLQRIYVEPADNAPRKVLILCTGNVAGNVPFDTLLPPGASYRIKYAIDYAGDAEDDQLPPFDLVFNAVGEPDIAEPLAPRLERFAQRCNRPLLNPPAAVARTRRDRLPTLLAGLDDVVVAPCILLETMPGSVDALADRLVSEGIDFPVLTRPLAKHGGEGLTMHASIDALWSALATFTAPHYLTAFHDFRSADGHFRKYRTVFVDRAPFPYHLAISSHWIVHYFSADMITADWKIDEERRFLQECGAVLGERAMNAIAAIGRRLDLDYGGIDFALLPDGRVLVFEGNATMLVHREANTGVLAHKNVFVERIVDAFEQLQARQTGVA</sequence>
<dbReference type="STRING" id="83784.SAMN05192564_10581"/>
<dbReference type="AlphaFoldDB" id="A0A1H4FTJ9"/>
<evidence type="ECO:0000313" key="3">
    <source>
        <dbReference type="EMBL" id="SEB00646.1"/>
    </source>
</evidence>
<dbReference type="GO" id="GO:0016874">
    <property type="term" value="F:ligase activity"/>
    <property type="evidence" value="ECO:0007669"/>
    <property type="project" value="UniProtKB-KW"/>
</dbReference>